<comment type="caution">
    <text evidence="6">The sequence shown here is derived from an EMBL/GenBank/DDBJ whole genome shotgun (WGS) entry which is preliminary data.</text>
</comment>
<dbReference type="EMBL" id="JAHLFV010000188">
    <property type="protein sequence ID" value="MBU3850508.1"/>
    <property type="molecule type" value="Genomic_DNA"/>
</dbReference>
<evidence type="ECO:0000256" key="1">
    <source>
        <dbReference type="ARBA" id="ARBA00001947"/>
    </source>
</evidence>
<proteinExistence type="predicted"/>
<evidence type="ECO:0000256" key="4">
    <source>
        <dbReference type="ARBA" id="ARBA00022833"/>
    </source>
</evidence>
<comment type="cofactor">
    <cofactor evidence="1">
        <name>Zn(2+)</name>
        <dbReference type="ChEBI" id="CHEBI:29105"/>
    </cofactor>
</comment>
<accession>A0A9E2L2L5</accession>
<dbReference type="Gene3D" id="3.60.15.10">
    <property type="entry name" value="Ribonuclease Z/Hydroxyacylglutathione hydrolase-like"/>
    <property type="match status" value="1"/>
</dbReference>
<reference evidence="6" key="2">
    <citation type="submission" date="2021-04" db="EMBL/GenBank/DDBJ databases">
        <authorList>
            <person name="Gilroy R."/>
        </authorList>
    </citation>
    <scope>NUCLEOTIDE SEQUENCE</scope>
    <source>
        <strain evidence="6">Gambia15-2214</strain>
    </source>
</reference>
<dbReference type="InterPro" id="IPR001279">
    <property type="entry name" value="Metallo-B-lactamas"/>
</dbReference>
<gene>
    <name evidence="6" type="ORF">IAA16_08085</name>
</gene>
<keyword evidence="3" id="KW-0378">Hydrolase</keyword>
<evidence type="ECO:0000259" key="5">
    <source>
        <dbReference type="SMART" id="SM00849"/>
    </source>
</evidence>
<dbReference type="AlphaFoldDB" id="A0A9E2L2L5"/>
<dbReference type="InterPro" id="IPR051453">
    <property type="entry name" value="MBL_Glyoxalase_II"/>
</dbReference>
<keyword evidence="2" id="KW-0479">Metal-binding</keyword>
<evidence type="ECO:0000256" key="2">
    <source>
        <dbReference type="ARBA" id="ARBA00022723"/>
    </source>
</evidence>
<evidence type="ECO:0000313" key="6">
    <source>
        <dbReference type="EMBL" id="MBU3850508.1"/>
    </source>
</evidence>
<dbReference type="Pfam" id="PF00753">
    <property type="entry name" value="Lactamase_B"/>
    <property type="match status" value="1"/>
</dbReference>
<dbReference type="PANTHER" id="PTHR46233:SF3">
    <property type="entry name" value="HYDROXYACYLGLUTATHIONE HYDROLASE GLOC"/>
    <property type="match status" value="1"/>
</dbReference>
<organism evidence="6 7">
    <name type="scientific">Candidatus Treponema excrementipullorum</name>
    <dbReference type="NCBI Taxonomy" id="2838768"/>
    <lineage>
        <taxon>Bacteria</taxon>
        <taxon>Pseudomonadati</taxon>
        <taxon>Spirochaetota</taxon>
        <taxon>Spirochaetia</taxon>
        <taxon>Spirochaetales</taxon>
        <taxon>Treponemataceae</taxon>
        <taxon>Treponema</taxon>
    </lineage>
</organism>
<reference evidence="6" key="1">
    <citation type="journal article" date="2021" name="PeerJ">
        <title>Extensive microbial diversity within the chicken gut microbiome revealed by metagenomics and culture.</title>
        <authorList>
            <person name="Gilroy R."/>
            <person name="Ravi A."/>
            <person name="Getino M."/>
            <person name="Pursley I."/>
            <person name="Horton D.L."/>
            <person name="Alikhan N.F."/>
            <person name="Baker D."/>
            <person name="Gharbi K."/>
            <person name="Hall N."/>
            <person name="Watson M."/>
            <person name="Adriaenssens E.M."/>
            <person name="Foster-Nyarko E."/>
            <person name="Jarju S."/>
            <person name="Secka A."/>
            <person name="Antonio M."/>
            <person name="Oren A."/>
            <person name="Chaudhuri R.R."/>
            <person name="La Ragione R."/>
            <person name="Hildebrand F."/>
            <person name="Pallen M.J."/>
        </authorList>
    </citation>
    <scope>NUCLEOTIDE SEQUENCE</scope>
    <source>
        <strain evidence="6">Gambia15-2214</strain>
    </source>
</reference>
<protein>
    <submittedName>
        <fullName evidence="6">MBL fold metallo-hydrolase</fullName>
    </submittedName>
</protein>
<dbReference type="GO" id="GO:0016787">
    <property type="term" value="F:hydrolase activity"/>
    <property type="evidence" value="ECO:0007669"/>
    <property type="project" value="UniProtKB-KW"/>
</dbReference>
<sequence length="225" mass="24764">MTISVFVTGGLQVNTLIVPLNEKQVFVVDPGGDVPLILKYLQDKQYEPVALVCTHGHFDHVFGVNDFLDGYNKKLPVVIHSGDECYISSDREIAMEAHGYDLKRVGLTPLLSAFDDMPGSSHLLAEGETLCDIPELSDIKEALQWQVLYTPGHSKGSICLYNRMEGILISGDTLFYGGYGRTDMYNSEPAKLASSLKRLYALPPETVVYPGHGEVGFHLSAVWEG</sequence>
<dbReference type="Proteomes" id="UP000823914">
    <property type="component" value="Unassembled WGS sequence"/>
</dbReference>
<evidence type="ECO:0000313" key="7">
    <source>
        <dbReference type="Proteomes" id="UP000823914"/>
    </source>
</evidence>
<evidence type="ECO:0000256" key="3">
    <source>
        <dbReference type="ARBA" id="ARBA00022801"/>
    </source>
</evidence>
<dbReference type="InterPro" id="IPR036866">
    <property type="entry name" value="RibonucZ/Hydroxyglut_hydro"/>
</dbReference>
<name>A0A9E2L2L5_9SPIR</name>
<dbReference type="SUPFAM" id="SSF56281">
    <property type="entry name" value="Metallo-hydrolase/oxidoreductase"/>
    <property type="match status" value="1"/>
</dbReference>
<feature type="domain" description="Metallo-beta-lactamase" evidence="5">
    <location>
        <begin position="12"/>
        <end position="212"/>
    </location>
</feature>
<dbReference type="SMART" id="SM00849">
    <property type="entry name" value="Lactamase_B"/>
    <property type="match status" value="1"/>
</dbReference>
<dbReference type="GO" id="GO:0046872">
    <property type="term" value="F:metal ion binding"/>
    <property type="evidence" value="ECO:0007669"/>
    <property type="project" value="UniProtKB-KW"/>
</dbReference>
<dbReference type="CDD" id="cd06262">
    <property type="entry name" value="metallo-hydrolase-like_MBL-fold"/>
    <property type="match status" value="1"/>
</dbReference>
<keyword evidence="4" id="KW-0862">Zinc</keyword>
<dbReference type="PANTHER" id="PTHR46233">
    <property type="entry name" value="HYDROXYACYLGLUTATHIONE HYDROLASE GLOC"/>
    <property type="match status" value="1"/>
</dbReference>